<feature type="transmembrane region" description="Helical" evidence="8">
    <location>
        <begin position="26"/>
        <end position="46"/>
    </location>
</feature>
<reference evidence="9" key="1">
    <citation type="submission" date="2021-07" db="EMBL/GenBank/DDBJ databases">
        <title>Complete genome sequence of Crassaminicella sp. 143-21, isolated from a deep-sea hydrothermal vent.</title>
        <authorList>
            <person name="Li X."/>
        </authorList>
    </citation>
    <scope>NUCLEOTIDE SEQUENCE</scope>
    <source>
        <strain evidence="9">143-21</strain>
    </source>
</reference>
<feature type="transmembrane region" description="Helical" evidence="8">
    <location>
        <begin position="305"/>
        <end position="323"/>
    </location>
</feature>
<feature type="transmembrane region" description="Helical" evidence="8">
    <location>
        <begin position="131"/>
        <end position="152"/>
    </location>
</feature>
<dbReference type="RefSeq" id="WP_218282999.1">
    <property type="nucleotide sequence ID" value="NZ_CP078093.1"/>
</dbReference>
<dbReference type="InterPro" id="IPR006043">
    <property type="entry name" value="NCS2"/>
</dbReference>
<dbReference type="Proteomes" id="UP000886818">
    <property type="component" value="Chromosome"/>
</dbReference>
<keyword evidence="3" id="KW-0813">Transport</keyword>
<feature type="transmembrane region" description="Helical" evidence="8">
    <location>
        <begin position="158"/>
        <end position="176"/>
    </location>
</feature>
<comment type="similarity">
    <text evidence="2">Belongs to the nucleobase:cation symporter-2 (NCS2) (TC 2.A.40) family.</text>
</comment>
<evidence type="ECO:0000256" key="8">
    <source>
        <dbReference type="SAM" id="Phobius"/>
    </source>
</evidence>
<evidence type="ECO:0000256" key="2">
    <source>
        <dbReference type="ARBA" id="ARBA00008821"/>
    </source>
</evidence>
<feature type="transmembrane region" description="Helical" evidence="8">
    <location>
        <begin position="401"/>
        <end position="419"/>
    </location>
</feature>
<dbReference type="PANTHER" id="PTHR42810">
    <property type="entry name" value="PURINE PERMEASE C1399.01C-RELATED"/>
    <property type="match status" value="1"/>
</dbReference>
<feature type="transmembrane region" description="Helical" evidence="8">
    <location>
        <begin position="75"/>
        <end position="94"/>
    </location>
</feature>
<feature type="transmembrane region" description="Helical" evidence="8">
    <location>
        <begin position="222"/>
        <end position="240"/>
    </location>
</feature>
<dbReference type="PROSITE" id="PS01116">
    <property type="entry name" value="XANTH_URACIL_PERMASE"/>
    <property type="match status" value="1"/>
</dbReference>
<accession>A0ABX8RB99</accession>
<evidence type="ECO:0000256" key="5">
    <source>
        <dbReference type="ARBA" id="ARBA00022692"/>
    </source>
</evidence>
<keyword evidence="7 8" id="KW-0472">Membrane</keyword>
<proteinExistence type="inferred from homology"/>
<gene>
    <name evidence="9" type="ORF">KVH43_00215</name>
</gene>
<dbReference type="InterPro" id="IPR006042">
    <property type="entry name" value="Xan_ur_permease"/>
</dbReference>
<evidence type="ECO:0000256" key="3">
    <source>
        <dbReference type="ARBA" id="ARBA00022448"/>
    </source>
</evidence>
<dbReference type="Pfam" id="PF00860">
    <property type="entry name" value="Xan_ur_permease"/>
    <property type="match status" value="1"/>
</dbReference>
<dbReference type="EMBL" id="CP078093">
    <property type="protein sequence ID" value="QXM06303.1"/>
    <property type="molecule type" value="Genomic_DNA"/>
</dbReference>
<organism evidence="9 10">
    <name type="scientific">Crassaminicella indica</name>
    <dbReference type="NCBI Taxonomy" id="2855394"/>
    <lineage>
        <taxon>Bacteria</taxon>
        <taxon>Bacillati</taxon>
        <taxon>Bacillota</taxon>
        <taxon>Clostridia</taxon>
        <taxon>Eubacteriales</taxon>
        <taxon>Clostridiaceae</taxon>
        <taxon>Crassaminicella</taxon>
    </lineage>
</organism>
<feature type="transmembrane region" description="Helical" evidence="8">
    <location>
        <begin position="52"/>
        <end position="68"/>
    </location>
</feature>
<protein>
    <submittedName>
        <fullName evidence="9">Uracil-xanthine permease family protein</fullName>
    </submittedName>
</protein>
<comment type="subcellular location">
    <subcellularLocation>
        <location evidence="1">Cell membrane</location>
        <topology evidence="1">Multi-pass membrane protein</topology>
    </subcellularLocation>
</comment>
<evidence type="ECO:0000256" key="7">
    <source>
        <dbReference type="ARBA" id="ARBA00023136"/>
    </source>
</evidence>
<evidence type="ECO:0000256" key="4">
    <source>
        <dbReference type="ARBA" id="ARBA00022475"/>
    </source>
</evidence>
<dbReference type="PANTHER" id="PTHR42810:SF4">
    <property type="entry name" value="URIC ACID TRANSPORTER UACT"/>
    <property type="match status" value="1"/>
</dbReference>
<keyword evidence="5 8" id="KW-0812">Transmembrane</keyword>
<feature type="transmembrane region" description="Helical" evidence="8">
    <location>
        <begin position="183"/>
        <end position="202"/>
    </location>
</feature>
<keyword evidence="10" id="KW-1185">Reference proteome</keyword>
<evidence type="ECO:0000256" key="6">
    <source>
        <dbReference type="ARBA" id="ARBA00022989"/>
    </source>
</evidence>
<dbReference type="NCBIfam" id="TIGR00801">
    <property type="entry name" value="ncs2"/>
    <property type="match status" value="1"/>
</dbReference>
<evidence type="ECO:0000256" key="1">
    <source>
        <dbReference type="ARBA" id="ARBA00004651"/>
    </source>
</evidence>
<name>A0ABX8RB99_9CLOT</name>
<keyword evidence="6 8" id="KW-1133">Transmembrane helix</keyword>
<evidence type="ECO:0000313" key="10">
    <source>
        <dbReference type="Proteomes" id="UP000886818"/>
    </source>
</evidence>
<feature type="transmembrane region" description="Helical" evidence="8">
    <location>
        <begin position="329"/>
        <end position="350"/>
    </location>
</feature>
<keyword evidence="4" id="KW-1003">Cell membrane</keyword>
<feature type="transmembrane region" description="Helical" evidence="8">
    <location>
        <begin position="100"/>
        <end position="119"/>
    </location>
</feature>
<sequence length="421" mass="44232">MSENIITKSNVKEGKATVGLASVKKVILALQHLVAMFGATVLVPILTGLDTSVALVAAGVGTLLFHLVTKGKVPVFLGSSFAFIPVILTVKEMYHGDLTYVQGGIIIAGLLYVMMSFIIKKIGVDKIKRFLPAQVVGPMIIVIGLNLVPVAYNMAKNNFVVAATTLFVALMITLKGKGFSKQLAILIGVIVGYLVSMKIGIVDVSEVKEIPILAMPNFTFPKFEAGAIAIIAPVVLAVFMEHIGDITTNGQVVGQNFIEDPGLNRTLLGDGLATLFAGFIGGPANTTYGENTGVLAITKNYDPSILRLAAVFAVILGFVAKIGGFLRTIPVPVMGGISLMLFSMIALIGIKTIKNEKVAFDIKNIIVMAVILILGLGAPYIESYTGIAIAIPITESVKISGLSLAAIVGVVLNGVLNGIKE</sequence>
<feature type="transmembrane region" description="Helical" evidence="8">
    <location>
        <begin position="362"/>
        <end position="381"/>
    </location>
</feature>
<evidence type="ECO:0000313" key="9">
    <source>
        <dbReference type="EMBL" id="QXM06303.1"/>
    </source>
</evidence>